<dbReference type="Proteomes" id="UP000234237">
    <property type="component" value="Chromosome"/>
</dbReference>
<dbReference type="PROSITE" id="PS51257">
    <property type="entry name" value="PROKAR_LIPOPROTEIN"/>
    <property type="match status" value="1"/>
</dbReference>
<dbReference type="STRING" id="302167.GCA_900166595_04103"/>
<dbReference type="InterPro" id="IPR050902">
    <property type="entry name" value="ABC_Transporter_SBP"/>
</dbReference>
<dbReference type="InterPro" id="IPR002491">
    <property type="entry name" value="ABC_transptr_periplasmic_BD"/>
</dbReference>
<organism evidence="4 5">
    <name type="scientific">Virgibacillus dokdonensis</name>
    <dbReference type="NCBI Taxonomy" id="302167"/>
    <lineage>
        <taxon>Bacteria</taxon>
        <taxon>Bacillati</taxon>
        <taxon>Bacillota</taxon>
        <taxon>Bacilli</taxon>
        <taxon>Bacillales</taxon>
        <taxon>Bacillaceae</taxon>
        <taxon>Virgibacillus</taxon>
    </lineage>
</organism>
<sequence length="315" mass="34867">MRNYLFITLLFLLIFLVGCNNQDDQSEQHETQSKGDTISVTDSSKRTIVLEKAPEKIVALSNGDVDIIYALGHKVVGRPSGKTIVSEAKDALEIGSNHSLDLEKITSLEPDLVLGNHPMNMKDIQAVEDIGAEMVLTSANSVQDIQKQISLFGDLLNKQDKAQQIVHKIDNKRKEVKENTVEKKPRTLLIYGAPGTNMAALPNSLSGNILELAGGINIASDYPSLEMYPQYAQLNTERIIESNPEIILLMTHGNPEKVKESLIKEMSQTAGWDELDAVKNNRLVILPSNLFGTNPGTKVIESIDYLYDVLKNTRE</sequence>
<dbReference type="GO" id="GO:0071281">
    <property type="term" value="P:cellular response to iron ion"/>
    <property type="evidence" value="ECO:0007669"/>
    <property type="project" value="TreeGrafter"/>
</dbReference>
<dbReference type="PANTHER" id="PTHR30535">
    <property type="entry name" value="VITAMIN B12-BINDING PROTEIN"/>
    <property type="match status" value="1"/>
</dbReference>
<accession>A0A2K9IX09</accession>
<evidence type="ECO:0000256" key="2">
    <source>
        <dbReference type="SAM" id="SignalP"/>
    </source>
</evidence>
<gene>
    <name evidence="4" type="primary">isdE_2</name>
    <name evidence="4" type="ORF">A21D_01197</name>
</gene>
<evidence type="ECO:0000313" key="5">
    <source>
        <dbReference type="Proteomes" id="UP000234237"/>
    </source>
</evidence>
<evidence type="ECO:0000313" key="4">
    <source>
        <dbReference type="EMBL" id="AUJ24296.1"/>
    </source>
</evidence>
<reference evidence="5" key="1">
    <citation type="submission" date="2016-11" db="EMBL/GenBank/DDBJ databases">
        <title>Complete genome sequence of Virgibacillus pantothenticus 21D, a halophilic bacterium isolated from the deep hypersaline anoxic basin Discovery in the Mediterranean Sea.</title>
        <authorList>
            <person name="Zeaiter Z."/>
            <person name="Booth J.M."/>
            <person name="Prosdocimi E.M."/>
            <person name="Mapelli F."/>
            <person name="Fusi M."/>
            <person name="Daffonchio D."/>
            <person name="Borin S."/>
            <person name="Crotti E."/>
        </authorList>
    </citation>
    <scope>NUCLEOTIDE SEQUENCE [LARGE SCALE GENOMIC DNA]</scope>
    <source>
        <strain evidence="5">21D</strain>
    </source>
</reference>
<proteinExistence type="inferred from homology"/>
<dbReference type="PANTHER" id="PTHR30535:SF34">
    <property type="entry name" value="MOLYBDATE-BINDING PROTEIN MOLA"/>
    <property type="match status" value="1"/>
</dbReference>
<dbReference type="PROSITE" id="PS50983">
    <property type="entry name" value="FE_B12_PBP"/>
    <property type="match status" value="1"/>
</dbReference>
<evidence type="ECO:0000259" key="3">
    <source>
        <dbReference type="PROSITE" id="PS50983"/>
    </source>
</evidence>
<dbReference type="AlphaFoldDB" id="A0A2K9IX09"/>
<protein>
    <submittedName>
        <fullName evidence="4">High-affinity heme uptake system protein IsdE</fullName>
    </submittedName>
</protein>
<dbReference type="Pfam" id="PF01497">
    <property type="entry name" value="Peripla_BP_2"/>
    <property type="match status" value="1"/>
</dbReference>
<dbReference type="RefSeq" id="WP_101932989.1">
    <property type="nucleotide sequence ID" value="NZ_CP018622.1"/>
</dbReference>
<name>A0A2K9IX09_9BACI</name>
<feature type="signal peptide" evidence="2">
    <location>
        <begin position="1"/>
        <end position="22"/>
    </location>
</feature>
<dbReference type="Gene3D" id="3.40.50.1980">
    <property type="entry name" value="Nitrogenase molybdenum iron protein domain"/>
    <property type="match status" value="2"/>
</dbReference>
<comment type="similarity">
    <text evidence="1">Belongs to the bacterial solute-binding protein 8 family.</text>
</comment>
<feature type="chain" id="PRO_5039201965" evidence="2">
    <location>
        <begin position="23"/>
        <end position="315"/>
    </location>
</feature>
<dbReference type="SUPFAM" id="SSF53807">
    <property type="entry name" value="Helical backbone' metal receptor"/>
    <property type="match status" value="1"/>
</dbReference>
<dbReference type="KEGG" id="vpn:A21D_01197"/>
<feature type="domain" description="Fe/B12 periplasmic-binding" evidence="3">
    <location>
        <begin position="56"/>
        <end position="314"/>
    </location>
</feature>
<evidence type="ECO:0000256" key="1">
    <source>
        <dbReference type="ARBA" id="ARBA00008814"/>
    </source>
</evidence>
<keyword evidence="2" id="KW-0732">Signal</keyword>
<dbReference type="EMBL" id="CP018622">
    <property type="protein sequence ID" value="AUJ24296.1"/>
    <property type="molecule type" value="Genomic_DNA"/>
</dbReference>